<reference evidence="4 5" key="1">
    <citation type="submission" date="2023-10" db="EMBL/GenBank/DDBJ databases">
        <title>Development of a sustainable strategy for remediation of hydrocarbon-contaminated territories based on the waste exchange concept.</title>
        <authorList>
            <person name="Krivoruchko A."/>
        </authorList>
    </citation>
    <scope>NUCLEOTIDE SEQUENCE [LARGE SCALE GENOMIC DNA]</scope>
    <source>
        <strain evidence="4 5">IEGM 1322</strain>
    </source>
</reference>
<feature type="signal peptide" evidence="2">
    <location>
        <begin position="1"/>
        <end position="27"/>
    </location>
</feature>
<accession>A0ABU4ASM8</accession>
<evidence type="ECO:0000313" key="4">
    <source>
        <dbReference type="EMBL" id="MDV6229219.1"/>
    </source>
</evidence>
<dbReference type="InterPro" id="IPR011055">
    <property type="entry name" value="Dup_hybrid_motif"/>
</dbReference>
<keyword evidence="5" id="KW-1185">Reference proteome</keyword>
<organism evidence="4 5">
    <name type="scientific">Rhodococcus cercidiphylli</name>
    <dbReference type="NCBI Taxonomy" id="489916"/>
    <lineage>
        <taxon>Bacteria</taxon>
        <taxon>Bacillati</taxon>
        <taxon>Actinomycetota</taxon>
        <taxon>Actinomycetes</taxon>
        <taxon>Mycobacteriales</taxon>
        <taxon>Nocardiaceae</taxon>
        <taxon>Rhodococcus</taxon>
    </lineage>
</organism>
<feature type="chain" id="PRO_5047494785" evidence="2">
    <location>
        <begin position="28"/>
        <end position="165"/>
    </location>
</feature>
<dbReference type="Gene3D" id="2.70.70.10">
    <property type="entry name" value="Glucose Permease (Domain IIA)"/>
    <property type="match status" value="1"/>
</dbReference>
<dbReference type="InterPro" id="IPR016047">
    <property type="entry name" value="M23ase_b-sheet_dom"/>
</dbReference>
<dbReference type="EMBL" id="JAWLKE010000001">
    <property type="protein sequence ID" value="MDV6229219.1"/>
    <property type="molecule type" value="Genomic_DNA"/>
</dbReference>
<protein>
    <submittedName>
        <fullName evidence="4">Peptidoglycan DD-metalloendopeptidase family protein</fullName>
    </submittedName>
</protein>
<dbReference type="Pfam" id="PF01551">
    <property type="entry name" value="Peptidase_M23"/>
    <property type="match status" value="1"/>
</dbReference>
<dbReference type="InterPro" id="IPR050570">
    <property type="entry name" value="Cell_wall_metabolism_enzyme"/>
</dbReference>
<dbReference type="PANTHER" id="PTHR21666:SF289">
    <property type="entry name" value="L-ALA--D-GLU ENDOPEPTIDASE"/>
    <property type="match status" value="1"/>
</dbReference>
<feature type="domain" description="M23ase beta-sheet core" evidence="3">
    <location>
        <begin position="56"/>
        <end position="149"/>
    </location>
</feature>
<evidence type="ECO:0000256" key="1">
    <source>
        <dbReference type="ARBA" id="ARBA00022729"/>
    </source>
</evidence>
<dbReference type="CDD" id="cd12797">
    <property type="entry name" value="M23_peptidase"/>
    <property type="match status" value="1"/>
</dbReference>
<gene>
    <name evidence="4" type="ORF">R3P95_01570</name>
</gene>
<evidence type="ECO:0000256" key="2">
    <source>
        <dbReference type="SAM" id="SignalP"/>
    </source>
</evidence>
<comment type="caution">
    <text evidence="4">The sequence shown here is derived from an EMBL/GenBank/DDBJ whole genome shotgun (WGS) entry which is preliminary data.</text>
</comment>
<dbReference type="PANTHER" id="PTHR21666">
    <property type="entry name" value="PEPTIDASE-RELATED"/>
    <property type="match status" value="1"/>
</dbReference>
<name>A0ABU4ASM8_9NOCA</name>
<evidence type="ECO:0000313" key="5">
    <source>
        <dbReference type="Proteomes" id="UP001185899"/>
    </source>
</evidence>
<dbReference type="SUPFAM" id="SSF51261">
    <property type="entry name" value="Duplicated hybrid motif"/>
    <property type="match status" value="1"/>
</dbReference>
<keyword evidence="1 2" id="KW-0732">Signal</keyword>
<evidence type="ECO:0000259" key="3">
    <source>
        <dbReference type="Pfam" id="PF01551"/>
    </source>
</evidence>
<proteinExistence type="predicted"/>
<dbReference type="RefSeq" id="WP_317547184.1">
    <property type="nucleotide sequence ID" value="NZ_JAWLKE010000001.1"/>
</dbReference>
<sequence length="165" mass="17338">MNISLTLRALAVCLVTAVTLSTPVASAQPGAFAWPLQPRPQVVTPFDRPEQKWLPGHRGVDLAAHEGQSVLAVADGIVVYAGSVAGKPVVSVDHPSGLRSTYEPVSASVAAGTRVRRGTVLGSVTSGHEGCSATCLHWGIRRGRDYLDPTATVRASPIRLKPLDE</sequence>
<dbReference type="Proteomes" id="UP001185899">
    <property type="component" value="Unassembled WGS sequence"/>
</dbReference>